<name>A0A6A6ILY0_9PLEO</name>
<dbReference type="InterPro" id="IPR050266">
    <property type="entry name" value="AB_hydrolase_sf"/>
</dbReference>
<dbReference type="Pfam" id="PF00561">
    <property type="entry name" value="Abhydrolase_1"/>
    <property type="match status" value="1"/>
</dbReference>
<comment type="similarity">
    <text evidence="1">Belongs to the peptidase S33 family.</text>
</comment>
<dbReference type="InterPro" id="IPR029058">
    <property type="entry name" value="AB_hydrolase_fold"/>
</dbReference>
<dbReference type="AlphaFoldDB" id="A0A6A6ILY0"/>
<dbReference type="InterPro" id="IPR000073">
    <property type="entry name" value="AB_hydrolase_1"/>
</dbReference>
<evidence type="ECO:0000256" key="2">
    <source>
        <dbReference type="ARBA" id="ARBA00022801"/>
    </source>
</evidence>
<evidence type="ECO:0000313" key="5">
    <source>
        <dbReference type="Proteomes" id="UP000800094"/>
    </source>
</evidence>
<keyword evidence="2" id="KW-0378">Hydrolase</keyword>
<sequence>MAQEHSSEGKIIFNGPGTDKPTWTWYKVVGDLTQPSPPPLILCHGGPGAGHESLGSLTDLHDRFGIPVIFYDQVGCGKSTHYPEKMGDEGFWGIKLYWAELDNLIDFFNLREKGYHLLGQSWGGMLVGSYAATNPVGLRKVIISSGPASGALYQESANILLSNLPKAVRETLEDCEGRGDYESPEYHEASMVFLKQHMCRLDPFPDDILKAFKNLEEDPTSYNTVQGPSEFRIVGWLKDWDASAEATAITAEVLLINGKYDEMQDLCIQPWFKRIPKVKWITLDSSSHLSHYEERVRYMEICGSFLMD</sequence>
<dbReference type="Gene3D" id="3.40.50.1820">
    <property type="entry name" value="alpha/beta hydrolase"/>
    <property type="match status" value="1"/>
</dbReference>
<dbReference type="GO" id="GO:0006508">
    <property type="term" value="P:proteolysis"/>
    <property type="evidence" value="ECO:0007669"/>
    <property type="project" value="InterPro"/>
</dbReference>
<dbReference type="PANTHER" id="PTHR43798:SF33">
    <property type="entry name" value="HYDROLASE, PUTATIVE (AFU_ORTHOLOGUE AFUA_2G14860)-RELATED"/>
    <property type="match status" value="1"/>
</dbReference>
<dbReference type="RefSeq" id="XP_033686588.1">
    <property type="nucleotide sequence ID" value="XM_033824764.1"/>
</dbReference>
<dbReference type="OrthoDB" id="190201at2759"/>
<evidence type="ECO:0000259" key="3">
    <source>
        <dbReference type="Pfam" id="PF00561"/>
    </source>
</evidence>
<protein>
    <submittedName>
        <fullName evidence="4">Proline-specific peptidase</fullName>
    </submittedName>
</protein>
<accession>A0A6A6ILY0</accession>
<evidence type="ECO:0000256" key="1">
    <source>
        <dbReference type="ARBA" id="ARBA00010088"/>
    </source>
</evidence>
<dbReference type="InterPro" id="IPR005945">
    <property type="entry name" value="Pro_imino_pep"/>
</dbReference>
<dbReference type="NCBIfam" id="TIGR01250">
    <property type="entry name" value="pro_imino_pep_2"/>
    <property type="match status" value="1"/>
</dbReference>
<dbReference type="PANTHER" id="PTHR43798">
    <property type="entry name" value="MONOACYLGLYCEROL LIPASE"/>
    <property type="match status" value="1"/>
</dbReference>
<dbReference type="PRINTS" id="PR00793">
    <property type="entry name" value="PROAMNOPTASE"/>
</dbReference>
<evidence type="ECO:0000313" key="4">
    <source>
        <dbReference type="EMBL" id="KAF2251584.1"/>
    </source>
</evidence>
<gene>
    <name evidence="4" type="ORF">BU26DRAFT_451385</name>
</gene>
<keyword evidence="5" id="KW-1185">Reference proteome</keyword>
<dbReference type="SUPFAM" id="SSF53474">
    <property type="entry name" value="alpha/beta-Hydrolases"/>
    <property type="match status" value="1"/>
</dbReference>
<organism evidence="4 5">
    <name type="scientific">Trematosphaeria pertusa</name>
    <dbReference type="NCBI Taxonomy" id="390896"/>
    <lineage>
        <taxon>Eukaryota</taxon>
        <taxon>Fungi</taxon>
        <taxon>Dikarya</taxon>
        <taxon>Ascomycota</taxon>
        <taxon>Pezizomycotina</taxon>
        <taxon>Dothideomycetes</taxon>
        <taxon>Pleosporomycetidae</taxon>
        <taxon>Pleosporales</taxon>
        <taxon>Massarineae</taxon>
        <taxon>Trematosphaeriaceae</taxon>
        <taxon>Trematosphaeria</taxon>
    </lineage>
</organism>
<dbReference type="GO" id="GO:0008233">
    <property type="term" value="F:peptidase activity"/>
    <property type="evidence" value="ECO:0007669"/>
    <property type="project" value="InterPro"/>
</dbReference>
<dbReference type="EMBL" id="ML987192">
    <property type="protein sequence ID" value="KAF2251584.1"/>
    <property type="molecule type" value="Genomic_DNA"/>
</dbReference>
<dbReference type="InterPro" id="IPR002410">
    <property type="entry name" value="Peptidase_S33"/>
</dbReference>
<feature type="domain" description="AB hydrolase-1" evidence="3">
    <location>
        <begin position="38"/>
        <end position="294"/>
    </location>
</feature>
<dbReference type="PIRSF" id="PIRSF005539">
    <property type="entry name" value="Pept_S33_TRI_F1"/>
    <property type="match status" value="1"/>
</dbReference>
<dbReference type="GeneID" id="54578094"/>
<dbReference type="GO" id="GO:0016020">
    <property type="term" value="C:membrane"/>
    <property type="evidence" value="ECO:0007669"/>
    <property type="project" value="TreeGrafter"/>
</dbReference>
<dbReference type="Proteomes" id="UP000800094">
    <property type="component" value="Unassembled WGS sequence"/>
</dbReference>
<reference evidence="4" key="1">
    <citation type="journal article" date="2020" name="Stud. Mycol.">
        <title>101 Dothideomycetes genomes: a test case for predicting lifestyles and emergence of pathogens.</title>
        <authorList>
            <person name="Haridas S."/>
            <person name="Albert R."/>
            <person name="Binder M."/>
            <person name="Bloem J."/>
            <person name="Labutti K."/>
            <person name="Salamov A."/>
            <person name="Andreopoulos B."/>
            <person name="Baker S."/>
            <person name="Barry K."/>
            <person name="Bills G."/>
            <person name="Bluhm B."/>
            <person name="Cannon C."/>
            <person name="Castanera R."/>
            <person name="Culley D."/>
            <person name="Daum C."/>
            <person name="Ezra D."/>
            <person name="Gonzalez J."/>
            <person name="Henrissat B."/>
            <person name="Kuo A."/>
            <person name="Liang C."/>
            <person name="Lipzen A."/>
            <person name="Lutzoni F."/>
            <person name="Magnuson J."/>
            <person name="Mondo S."/>
            <person name="Nolan M."/>
            <person name="Ohm R."/>
            <person name="Pangilinan J."/>
            <person name="Park H.-J."/>
            <person name="Ramirez L."/>
            <person name="Alfaro M."/>
            <person name="Sun H."/>
            <person name="Tritt A."/>
            <person name="Yoshinaga Y."/>
            <person name="Zwiers L.-H."/>
            <person name="Turgeon B."/>
            <person name="Goodwin S."/>
            <person name="Spatafora J."/>
            <person name="Crous P."/>
            <person name="Grigoriev I."/>
        </authorList>
    </citation>
    <scope>NUCLEOTIDE SEQUENCE</scope>
    <source>
        <strain evidence="4">CBS 122368</strain>
    </source>
</reference>
<proteinExistence type="inferred from homology"/>